<dbReference type="PANTHER" id="PTHR34385:SF1">
    <property type="entry name" value="PEPTIDOGLYCAN L-ALANYL-D-GLUTAMATE ENDOPEPTIDASE CWLK"/>
    <property type="match status" value="1"/>
</dbReference>
<evidence type="ECO:0000313" key="4">
    <source>
        <dbReference type="EMBL" id="TCO48080.1"/>
    </source>
</evidence>
<evidence type="ECO:0000313" key="5">
    <source>
        <dbReference type="Proteomes" id="UP000295680"/>
    </source>
</evidence>
<organism evidence="4 5">
    <name type="scientific">Actinocrispum wychmicini</name>
    <dbReference type="NCBI Taxonomy" id="1213861"/>
    <lineage>
        <taxon>Bacteria</taxon>
        <taxon>Bacillati</taxon>
        <taxon>Actinomycetota</taxon>
        <taxon>Actinomycetes</taxon>
        <taxon>Pseudonocardiales</taxon>
        <taxon>Pseudonocardiaceae</taxon>
        <taxon>Actinocrispum</taxon>
    </lineage>
</organism>
<dbReference type="CDD" id="cd14814">
    <property type="entry name" value="Peptidase_M15"/>
    <property type="match status" value="1"/>
</dbReference>
<feature type="compositionally biased region" description="Basic and acidic residues" evidence="1">
    <location>
        <begin position="169"/>
        <end position="185"/>
    </location>
</feature>
<dbReference type="EMBL" id="SLWS01000016">
    <property type="protein sequence ID" value="TCO48080.1"/>
    <property type="molecule type" value="Genomic_DNA"/>
</dbReference>
<protein>
    <submittedName>
        <fullName evidence="4">D-alanyl-D-alanine carboxypeptidase-like protein</fullName>
    </submittedName>
</protein>
<feature type="region of interest" description="Disordered" evidence="1">
    <location>
        <begin position="165"/>
        <end position="185"/>
    </location>
</feature>
<dbReference type="Proteomes" id="UP000295680">
    <property type="component" value="Unassembled WGS sequence"/>
</dbReference>
<dbReference type="AlphaFoldDB" id="A0A4V2S4F7"/>
<evidence type="ECO:0000259" key="3">
    <source>
        <dbReference type="Pfam" id="PF02557"/>
    </source>
</evidence>
<dbReference type="Gene3D" id="3.90.1720.10">
    <property type="entry name" value="endopeptidase domain like (from Nostoc punctiforme)"/>
    <property type="match status" value="1"/>
</dbReference>
<comment type="caution">
    <text evidence="4">The sequence shown here is derived from an EMBL/GenBank/DDBJ whole genome shotgun (WGS) entry which is preliminary data.</text>
</comment>
<dbReference type="PANTHER" id="PTHR34385">
    <property type="entry name" value="D-ALANYL-D-ALANINE CARBOXYPEPTIDASE"/>
    <property type="match status" value="1"/>
</dbReference>
<dbReference type="Gene3D" id="6.10.250.3150">
    <property type="match status" value="1"/>
</dbReference>
<name>A0A4V2S4F7_9PSEU</name>
<accession>A0A4V2S4F7</accession>
<sequence>MPGVRVGFAMLAAAVVLAQPPNEAGVAPGAAVSDGRPGEAFADPRVAELQRTASGIQRELGTLADQIHDASAAVARTSDALAAARAERATADDAVRAQQVDVDRFVSAVYANDGQPNQLQVLLLAQSPKDFLDGSSLMARVQEQRAEEFTAALRRQQDAVAAEGTAAAAEKDAADRKTDLDRRNGDATNRAAAVTDEFHAKLAATNTAVVAQQQAQQARNRQTAANWHDYLAKLAAGDHVQILPPDVVRAVSTAVDALGKPYVPTQGDGPNAYSCDGLTRAAHGLTGSAADQMAVLQPVTDPQPGDLVFLGPARYGVQSVGIVLDPRTMVTADARLVGVVVEDIPGGDTVLGYARPSLPRRPQQPVPARTDNGLRWRCGGVDLPSGAWSGYPNGMIPAAALCPVGIGDHRLRCDAAQAFQMMSAAFGQTFGRPLCLTDSYRTFEEQVRLYGAKPALAAVPGTSNHGWGLAVDMCGGAESFGAPEHRWLMANGPRFGWTNPPWAQPGHGREEPWHWEFG</sequence>
<dbReference type="InterPro" id="IPR052179">
    <property type="entry name" value="DD-CPase-like"/>
</dbReference>
<reference evidence="4 5" key="1">
    <citation type="submission" date="2019-03" db="EMBL/GenBank/DDBJ databases">
        <title>Genomic Encyclopedia of Type Strains, Phase IV (KMG-IV): sequencing the most valuable type-strain genomes for metagenomic binning, comparative biology and taxonomic classification.</title>
        <authorList>
            <person name="Goeker M."/>
        </authorList>
    </citation>
    <scope>NUCLEOTIDE SEQUENCE [LARGE SCALE GENOMIC DNA]</scope>
    <source>
        <strain evidence="4 5">DSM 45934</strain>
    </source>
</reference>
<dbReference type="InterPro" id="IPR038765">
    <property type="entry name" value="Papain-like_cys_pep_sf"/>
</dbReference>
<feature type="signal peptide" evidence="2">
    <location>
        <begin position="1"/>
        <end position="18"/>
    </location>
</feature>
<dbReference type="RefSeq" id="WP_243727549.1">
    <property type="nucleotide sequence ID" value="NZ_SLWS01000016.1"/>
</dbReference>
<gene>
    <name evidence="4" type="ORF">EV192_116133</name>
</gene>
<proteinExistence type="predicted"/>
<keyword evidence="4" id="KW-0645">Protease</keyword>
<keyword evidence="4" id="KW-0121">Carboxypeptidase</keyword>
<keyword evidence="5" id="KW-1185">Reference proteome</keyword>
<dbReference type="GO" id="GO:0004180">
    <property type="term" value="F:carboxypeptidase activity"/>
    <property type="evidence" value="ECO:0007669"/>
    <property type="project" value="UniProtKB-KW"/>
</dbReference>
<dbReference type="InterPro" id="IPR009045">
    <property type="entry name" value="Zn_M74/Hedgehog-like"/>
</dbReference>
<feature type="domain" description="D-alanyl-D-alanine carboxypeptidase-like core" evidence="3">
    <location>
        <begin position="409"/>
        <end position="517"/>
    </location>
</feature>
<evidence type="ECO:0000256" key="1">
    <source>
        <dbReference type="SAM" id="MobiDB-lite"/>
    </source>
</evidence>
<feature type="chain" id="PRO_5038512444" evidence="2">
    <location>
        <begin position="19"/>
        <end position="518"/>
    </location>
</feature>
<dbReference type="SUPFAM" id="SSF55166">
    <property type="entry name" value="Hedgehog/DD-peptidase"/>
    <property type="match status" value="1"/>
</dbReference>
<dbReference type="SUPFAM" id="SSF54001">
    <property type="entry name" value="Cysteine proteinases"/>
    <property type="match status" value="1"/>
</dbReference>
<dbReference type="Gene3D" id="3.30.1380.10">
    <property type="match status" value="1"/>
</dbReference>
<evidence type="ECO:0000256" key="2">
    <source>
        <dbReference type="SAM" id="SignalP"/>
    </source>
</evidence>
<dbReference type="GO" id="GO:0006508">
    <property type="term" value="P:proteolysis"/>
    <property type="evidence" value="ECO:0007669"/>
    <property type="project" value="InterPro"/>
</dbReference>
<dbReference type="InterPro" id="IPR003709">
    <property type="entry name" value="VanY-like_core_dom"/>
</dbReference>
<keyword evidence="4" id="KW-0378">Hydrolase</keyword>
<dbReference type="Pfam" id="PF02557">
    <property type="entry name" value="VanY"/>
    <property type="match status" value="1"/>
</dbReference>
<keyword evidence="2" id="KW-0732">Signal</keyword>